<evidence type="ECO:0000313" key="2">
    <source>
        <dbReference type="Proteomes" id="UP000058114"/>
    </source>
</evidence>
<dbReference type="AlphaFoldDB" id="A0A0S2SJX8"/>
<accession>A0A0S2SJX8</accession>
<gene>
    <name evidence="1" type="ORF">WL1483_2571</name>
</gene>
<sequence length="63" mass="6774">MVDQAMPLLNGLCVHPDGQRTALHQSLVVLLPVADLVLGLAHLMLSEIALQDQITEMTDSSPI</sequence>
<evidence type="ECO:0000313" key="1">
    <source>
        <dbReference type="EMBL" id="ALP41990.1"/>
    </source>
</evidence>
<name>A0A0S2SJX8_9GAMM</name>
<reference evidence="2" key="1">
    <citation type="submission" date="2015-10" db="EMBL/GenBank/DDBJ databases">
        <title>Complete Genome Sequence of Aeromonas schubertii strain WL1483.</title>
        <authorList>
            <person name="Liu L."/>
        </authorList>
    </citation>
    <scope>NUCLEOTIDE SEQUENCE [LARGE SCALE GENOMIC DNA]</scope>
    <source>
        <strain evidence="2">WL1483</strain>
    </source>
</reference>
<dbReference type="KEGG" id="asr:WL1483_2571"/>
<proteinExistence type="predicted"/>
<organism evidence="1 2">
    <name type="scientific">Aeromonas schubertii</name>
    <dbReference type="NCBI Taxonomy" id="652"/>
    <lineage>
        <taxon>Bacteria</taxon>
        <taxon>Pseudomonadati</taxon>
        <taxon>Pseudomonadota</taxon>
        <taxon>Gammaproteobacteria</taxon>
        <taxon>Aeromonadales</taxon>
        <taxon>Aeromonadaceae</taxon>
        <taxon>Aeromonas</taxon>
    </lineage>
</organism>
<dbReference type="EMBL" id="CP013067">
    <property type="protein sequence ID" value="ALP41990.1"/>
    <property type="molecule type" value="Genomic_DNA"/>
</dbReference>
<reference evidence="1 2" key="2">
    <citation type="journal article" date="2016" name="Genome Announc.">
        <title>Complete Genome Sequence of the Highly Virulent Aeromonas schubertii Strain WL1483, Isolated from Diseased Snakehead Fish (Channa argus) in China.</title>
        <authorList>
            <person name="Liu L."/>
            <person name="Li N."/>
            <person name="Zhang D."/>
            <person name="Fu X."/>
            <person name="Shi C."/>
            <person name="Lin Q."/>
            <person name="Hao G."/>
        </authorList>
    </citation>
    <scope>NUCLEOTIDE SEQUENCE [LARGE SCALE GENOMIC DNA]</scope>
    <source>
        <strain evidence="1 2">WL1483</strain>
    </source>
</reference>
<dbReference type="Proteomes" id="UP000058114">
    <property type="component" value="Chromosome"/>
</dbReference>
<protein>
    <submittedName>
        <fullName evidence="1">Uncharacterized protein</fullName>
    </submittedName>
</protein>
<dbReference type="PATRIC" id="fig|652.5.peg.4197"/>